<accession>A0AAD7ZJF6</accession>
<name>A0AAD7ZJF6_DIPPU</name>
<comment type="caution">
    <text evidence="2">The sequence shown here is derived from an EMBL/GenBank/DDBJ whole genome shotgun (WGS) entry which is preliminary data.</text>
</comment>
<feature type="region of interest" description="Disordered" evidence="1">
    <location>
        <begin position="322"/>
        <end position="346"/>
    </location>
</feature>
<feature type="region of interest" description="Disordered" evidence="1">
    <location>
        <begin position="525"/>
        <end position="544"/>
    </location>
</feature>
<feature type="region of interest" description="Disordered" evidence="1">
    <location>
        <begin position="843"/>
        <end position="897"/>
    </location>
</feature>
<protein>
    <submittedName>
        <fullName evidence="2">Uncharacterized protein</fullName>
    </submittedName>
</protein>
<feature type="compositionally biased region" description="Low complexity" evidence="1">
    <location>
        <begin position="526"/>
        <end position="544"/>
    </location>
</feature>
<proteinExistence type="predicted"/>
<dbReference type="EMBL" id="JASPKZ010007920">
    <property type="protein sequence ID" value="KAJ9581452.1"/>
    <property type="molecule type" value="Genomic_DNA"/>
</dbReference>
<evidence type="ECO:0000313" key="3">
    <source>
        <dbReference type="Proteomes" id="UP001233999"/>
    </source>
</evidence>
<feature type="compositionally biased region" description="Low complexity" evidence="1">
    <location>
        <begin position="37"/>
        <end position="65"/>
    </location>
</feature>
<gene>
    <name evidence="2" type="ORF">L9F63_023384</name>
</gene>
<feature type="compositionally biased region" description="Low complexity" evidence="1">
    <location>
        <begin position="653"/>
        <end position="662"/>
    </location>
</feature>
<reference evidence="2" key="2">
    <citation type="submission" date="2023-05" db="EMBL/GenBank/DDBJ databases">
        <authorList>
            <person name="Fouks B."/>
        </authorList>
    </citation>
    <scope>NUCLEOTIDE SEQUENCE</scope>
    <source>
        <strain evidence="2">Stay&amp;Tobe</strain>
        <tissue evidence="2">Testes</tissue>
    </source>
</reference>
<feature type="compositionally biased region" description="Basic and acidic residues" evidence="1">
    <location>
        <begin position="669"/>
        <end position="680"/>
    </location>
</feature>
<feature type="region of interest" description="Disordered" evidence="1">
    <location>
        <begin position="1"/>
        <end position="65"/>
    </location>
</feature>
<feature type="region of interest" description="Disordered" evidence="1">
    <location>
        <begin position="171"/>
        <end position="209"/>
    </location>
</feature>
<feature type="compositionally biased region" description="Low complexity" evidence="1">
    <location>
        <begin position="196"/>
        <end position="209"/>
    </location>
</feature>
<feature type="compositionally biased region" description="Low complexity" evidence="1">
    <location>
        <begin position="843"/>
        <end position="875"/>
    </location>
</feature>
<sequence length="942" mass="104194">MKDLYTKAPITRYVGEKRGESSQSTTTRKPPLRIVVTSSSSSSSVPSSFSSTYSSSSSAAQSSPSYVSSQASSSIYSSANSILPSSSSSANSILPSPASVSSSSSGNSILPSSSSVSSASSMLYSLASSHSLISSTDFTSSAKEDQTKPPPNHSEEYHEPYNLQYGYETDFQTEHTTTTTRYKYRPNYPHRRRRPTTSTSTEQPTTSMPEKYTLFNYKRRPQTTQTTKLYEEEPPIQVTERTTKLIPVRTQATTKMSTESPVSTVYPDKTNNFKTTYQYYHEPKSTTVHETVTTVYPQNSRTRLTYTTPTYVDAVKPSGGEINNYYTSRPNTNRRRTKPTGTVPTTTTTVSAKAVETVRTTAAPARTTLLPVRTTAVPVRTTAVPVRSTTVPVRTNVFPVRTTTVSSWNAVPVRTTFTTSTAQTSDVGFDLPNEMKDVLVNFNIDDHLPKPQPTFYKTPGQSPMLFITPITEAPKDNSVPNYSKYNSQYSASELMFDTVTTEKPLMRDEVKEILASIGLYPDKSSETTTTTIRTTRATTTSTETPDIEAAAESFSPEMKDLLISFGLLPSANDIQHPTIQEEEQVEIKQPAYDQKAASPVIDPSSYLNFKPLPTKYAMSSDMKQFLASFGLVSSGPSEDETYSRYRSQKSLNIDETINTTNDTDLEASETNKQETEEKMPKINTDVLSSEMIEVLENLGLYSSENMSSSEIKEKTYDDEGHIFNPSAHLAAHNPTEEEAAKLAKLLDTIKKLMKHNATISQDEIDALNATTSYKLPPIPNVNIVDNEPTFIQPMFVKKQANKTLTLDEIKNVPDPLSPEELGVLVEEYKNEVKRQQPNITTNITTSEETATNNTTSEETATNITIDSDSTTTTVETPRDTGPSNCRSEANVDDALPPRKPNGLYFLLDWNSFLQVDGDNRKINLQFNPKLGNSRAFQPVSVP</sequence>
<feature type="compositionally biased region" description="Basic and acidic residues" evidence="1">
    <location>
        <begin position="142"/>
        <end position="158"/>
    </location>
</feature>
<reference evidence="2" key="1">
    <citation type="journal article" date="2023" name="IScience">
        <title>Live-bearing cockroach genome reveals convergent evolutionary mechanisms linked to viviparity in insects and beyond.</title>
        <authorList>
            <person name="Fouks B."/>
            <person name="Harrison M.C."/>
            <person name="Mikhailova A.A."/>
            <person name="Marchal E."/>
            <person name="English S."/>
            <person name="Carruthers M."/>
            <person name="Jennings E.C."/>
            <person name="Chiamaka E.L."/>
            <person name="Frigard R.A."/>
            <person name="Pippel M."/>
            <person name="Attardo G.M."/>
            <person name="Benoit J.B."/>
            <person name="Bornberg-Bauer E."/>
            <person name="Tobe S.S."/>
        </authorList>
    </citation>
    <scope>NUCLEOTIDE SEQUENCE</scope>
    <source>
        <strain evidence="2">Stay&amp;Tobe</strain>
    </source>
</reference>
<feature type="region of interest" description="Disordered" evidence="1">
    <location>
        <begin position="79"/>
        <end position="112"/>
    </location>
</feature>
<feature type="region of interest" description="Disordered" evidence="1">
    <location>
        <begin position="653"/>
        <end position="681"/>
    </location>
</feature>
<evidence type="ECO:0000313" key="2">
    <source>
        <dbReference type="EMBL" id="KAJ9581452.1"/>
    </source>
</evidence>
<feature type="compositionally biased region" description="Basic residues" evidence="1">
    <location>
        <begin position="182"/>
        <end position="195"/>
    </location>
</feature>
<organism evidence="2 3">
    <name type="scientific">Diploptera punctata</name>
    <name type="common">Pacific beetle cockroach</name>
    <dbReference type="NCBI Taxonomy" id="6984"/>
    <lineage>
        <taxon>Eukaryota</taxon>
        <taxon>Metazoa</taxon>
        <taxon>Ecdysozoa</taxon>
        <taxon>Arthropoda</taxon>
        <taxon>Hexapoda</taxon>
        <taxon>Insecta</taxon>
        <taxon>Pterygota</taxon>
        <taxon>Neoptera</taxon>
        <taxon>Polyneoptera</taxon>
        <taxon>Dictyoptera</taxon>
        <taxon>Blattodea</taxon>
        <taxon>Blaberoidea</taxon>
        <taxon>Blaberidae</taxon>
        <taxon>Diplopterinae</taxon>
        <taxon>Diploptera</taxon>
    </lineage>
</organism>
<keyword evidence="3" id="KW-1185">Reference proteome</keyword>
<evidence type="ECO:0000256" key="1">
    <source>
        <dbReference type="SAM" id="MobiDB-lite"/>
    </source>
</evidence>
<dbReference type="AlphaFoldDB" id="A0AAD7ZJF6"/>
<feature type="region of interest" description="Disordered" evidence="1">
    <location>
        <begin position="137"/>
        <end position="158"/>
    </location>
</feature>
<dbReference type="Proteomes" id="UP001233999">
    <property type="component" value="Unassembled WGS sequence"/>
</dbReference>